<keyword evidence="1" id="KW-1133">Transmembrane helix</keyword>
<keyword evidence="1" id="KW-0812">Transmembrane</keyword>
<keyword evidence="3" id="KW-1185">Reference proteome</keyword>
<comment type="caution">
    <text evidence="2">The sequence shown here is derived from an EMBL/GenBank/DDBJ whole genome shotgun (WGS) entry which is preliminary data.</text>
</comment>
<name>A0ABT3CAL3_9MYCO</name>
<accession>A0ABT3CAL3</accession>
<evidence type="ECO:0000313" key="3">
    <source>
        <dbReference type="Proteomes" id="UP001526201"/>
    </source>
</evidence>
<organism evidence="2 3">
    <name type="scientific">Mycolicibacterium komossense</name>
    <dbReference type="NCBI Taxonomy" id="1779"/>
    <lineage>
        <taxon>Bacteria</taxon>
        <taxon>Bacillati</taxon>
        <taxon>Actinomycetota</taxon>
        <taxon>Actinomycetes</taxon>
        <taxon>Mycobacteriales</taxon>
        <taxon>Mycobacteriaceae</taxon>
        <taxon>Mycolicibacterium</taxon>
    </lineage>
</organism>
<keyword evidence="1" id="KW-0472">Membrane</keyword>
<evidence type="ECO:0000256" key="1">
    <source>
        <dbReference type="SAM" id="Phobius"/>
    </source>
</evidence>
<protein>
    <recommendedName>
        <fullName evidence="4">Integral membrane protein</fullName>
    </recommendedName>
</protein>
<evidence type="ECO:0008006" key="4">
    <source>
        <dbReference type="Google" id="ProtNLM"/>
    </source>
</evidence>
<reference evidence="2 3" key="1">
    <citation type="journal article" date="2022" name="BMC Genomics">
        <title>Comparative genome analysis of mycobacteria focusing on tRNA and non-coding RNA.</title>
        <authorList>
            <person name="Behra P.R.K."/>
            <person name="Pettersson B.M.F."/>
            <person name="Ramesh M."/>
            <person name="Das S."/>
            <person name="Dasgupta S."/>
            <person name="Kirsebom L.A."/>
        </authorList>
    </citation>
    <scope>NUCLEOTIDE SEQUENCE [LARGE SCALE GENOMIC DNA]</scope>
    <source>
        <strain evidence="2 3">DSM 44078</strain>
    </source>
</reference>
<dbReference type="RefSeq" id="WP_264067396.1">
    <property type="nucleotide sequence ID" value="NZ_JACKTY010000028.1"/>
</dbReference>
<dbReference type="Proteomes" id="UP001526201">
    <property type="component" value="Unassembled WGS sequence"/>
</dbReference>
<evidence type="ECO:0000313" key="2">
    <source>
        <dbReference type="EMBL" id="MCV7226534.1"/>
    </source>
</evidence>
<feature type="transmembrane region" description="Helical" evidence="1">
    <location>
        <begin position="43"/>
        <end position="61"/>
    </location>
</feature>
<dbReference type="EMBL" id="JACKTY010000028">
    <property type="protein sequence ID" value="MCV7226534.1"/>
    <property type="molecule type" value="Genomic_DNA"/>
</dbReference>
<gene>
    <name evidence="2" type="ORF">H7J73_10875</name>
</gene>
<sequence>MRTVISVIALGFGVLLALFGLLWFLQGIGVVLGSPMSNTTTWTVIGPITVLIGIAIAVIGWRARKS</sequence>
<proteinExistence type="predicted"/>